<reference evidence="5 6" key="1">
    <citation type="submission" date="2018-12" db="EMBL/GenBank/DDBJ databases">
        <authorList>
            <person name="Li F."/>
        </authorList>
    </citation>
    <scope>NUCLEOTIDE SEQUENCE [LARGE SCALE GENOMIC DNA]</scope>
    <source>
        <strain evidence="5 6">EGI 6500705</strain>
    </source>
</reference>
<sequence>MNPRTQAIEDTERSGVLTPSNLRRFEAEWVQPSGAACDVVGSYWAVRWQFPGDEAVAQRIVDFPAITLSIEDGDVPAPFMVTTVRPDAWSRVIRGRGTVFALRLKPAGLHVLSDLEPTSLTVEQALTCELDPRAFEAMRAIAAGHSIAERASRADRIIAEMIRERPIGTTHALANAAVDALTSSARVRSGRAVADRLGISERTLQRALRSTIGLGPNDVARRIRLQEVVRLLSTPGADTASIAAELGYVDQAHLINEFRAVAGTTPGRYLRDLRRSLEGVSTTDGGA</sequence>
<dbReference type="PANTHER" id="PTHR46796">
    <property type="entry name" value="HTH-TYPE TRANSCRIPTIONAL ACTIVATOR RHAS-RELATED"/>
    <property type="match status" value="1"/>
</dbReference>
<dbReference type="EMBL" id="RZGZ01000001">
    <property type="protein sequence ID" value="RUR03396.1"/>
    <property type="molecule type" value="Genomic_DNA"/>
</dbReference>
<evidence type="ECO:0000256" key="2">
    <source>
        <dbReference type="ARBA" id="ARBA00023125"/>
    </source>
</evidence>
<dbReference type="Pfam" id="PF12833">
    <property type="entry name" value="HTH_18"/>
    <property type="match status" value="1"/>
</dbReference>
<keyword evidence="1" id="KW-0805">Transcription regulation</keyword>
<evidence type="ECO:0000256" key="1">
    <source>
        <dbReference type="ARBA" id="ARBA00023015"/>
    </source>
</evidence>
<evidence type="ECO:0000313" key="5">
    <source>
        <dbReference type="EMBL" id="RUR03396.1"/>
    </source>
</evidence>
<proteinExistence type="predicted"/>
<dbReference type="AlphaFoldDB" id="A0A3S0VDB8"/>
<keyword evidence="6" id="KW-1185">Reference proteome</keyword>
<dbReference type="PANTHER" id="PTHR46796:SF15">
    <property type="entry name" value="BLL1074 PROTEIN"/>
    <property type="match status" value="1"/>
</dbReference>
<evidence type="ECO:0000256" key="3">
    <source>
        <dbReference type="ARBA" id="ARBA00023163"/>
    </source>
</evidence>
<dbReference type="GO" id="GO:0043565">
    <property type="term" value="F:sequence-specific DNA binding"/>
    <property type="evidence" value="ECO:0007669"/>
    <property type="project" value="InterPro"/>
</dbReference>
<dbReference type="InterPro" id="IPR018060">
    <property type="entry name" value="HTH_AraC"/>
</dbReference>
<evidence type="ECO:0000259" key="4">
    <source>
        <dbReference type="PROSITE" id="PS01124"/>
    </source>
</evidence>
<protein>
    <submittedName>
        <fullName evidence="5">AraC family transcriptional regulator</fullName>
    </submittedName>
</protein>
<dbReference type="OrthoDB" id="2559672at2"/>
<name>A0A3S0VDB8_9MICO</name>
<feature type="domain" description="HTH araC/xylS-type" evidence="4">
    <location>
        <begin position="193"/>
        <end position="272"/>
    </location>
</feature>
<comment type="caution">
    <text evidence="5">The sequence shown here is derived from an EMBL/GenBank/DDBJ whole genome shotgun (WGS) entry which is preliminary data.</text>
</comment>
<dbReference type="Gene3D" id="1.10.10.60">
    <property type="entry name" value="Homeodomain-like"/>
    <property type="match status" value="1"/>
</dbReference>
<keyword evidence="2" id="KW-0238">DNA-binding</keyword>
<keyword evidence="3" id="KW-0804">Transcription</keyword>
<dbReference type="PROSITE" id="PS01124">
    <property type="entry name" value="HTH_ARAC_FAMILY_2"/>
    <property type="match status" value="1"/>
</dbReference>
<dbReference type="GO" id="GO:0003700">
    <property type="term" value="F:DNA-binding transcription factor activity"/>
    <property type="evidence" value="ECO:0007669"/>
    <property type="project" value="InterPro"/>
</dbReference>
<dbReference type="SUPFAM" id="SSF46689">
    <property type="entry name" value="Homeodomain-like"/>
    <property type="match status" value="1"/>
</dbReference>
<accession>A0A3S0VDB8</accession>
<dbReference type="InterPro" id="IPR009057">
    <property type="entry name" value="Homeodomain-like_sf"/>
</dbReference>
<organism evidence="5 6">
    <name type="scientific">Labedella endophytica</name>
    <dbReference type="NCBI Taxonomy" id="1523160"/>
    <lineage>
        <taxon>Bacteria</taxon>
        <taxon>Bacillati</taxon>
        <taxon>Actinomycetota</taxon>
        <taxon>Actinomycetes</taxon>
        <taxon>Micrococcales</taxon>
        <taxon>Microbacteriaceae</taxon>
        <taxon>Labedella</taxon>
    </lineage>
</organism>
<gene>
    <name evidence="5" type="ORF">ELQ94_02295</name>
</gene>
<dbReference type="SMART" id="SM00342">
    <property type="entry name" value="HTH_ARAC"/>
    <property type="match status" value="1"/>
</dbReference>
<dbReference type="InterPro" id="IPR050204">
    <property type="entry name" value="AraC_XylS_family_regulators"/>
</dbReference>
<dbReference type="Proteomes" id="UP000274909">
    <property type="component" value="Unassembled WGS sequence"/>
</dbReference>
<evidence type="ECO:0000313" key="6">
    <source>
        <dbReference type="Proteomes" id="UP000274909"/>
    </source>
</evidence>